<evidence type="ECO:0000313" key="2">
    <source>
        <dbReference type="Proteomes" id="UP000199008"/>
    </source>
</evidence>
<dbReference type="AlphaFoldDB" id="A0A1G9GPW7"/>
<gene>
    <name evidence="1" type="ORF">SAMN05216216_11847</name>
</gene>
<sequence length="108" mass="12709">MCNTFAKWIVKLDRREKIYFASIKELEDILPKDIDSVVYYSDDLYIRSDAVIEVLNDATRTKIFSAFKVIPVCFRNRLYKFIAGNRHRLNRGDACEINSKVRKRIISS</sequence>
<reference evidence="2" key="1">
    <citation type="submission" date="2016-10" db="EMBL/GenBank/DDBJ databases">
        <authorList>
            <person name="Varghese N."/>
            <person name="Submissions S."/>
        </authorList>
    </citation>
    <scope>NUCLEOTIDE SEQUENCE [LARGE SCALE GENOMIC DNA]</scope>
    <source>
        <strain evidence="2">CGMCC 1.8895</strain>
    </source>
</reference>
<dbReference type="InterPro" id="IPR007263">
    <property type="entry name" value="DCC1-like"/>
</dbReference>
<dbReference type="EMBL" id="FNFY01000018">
    <property type="protein sequence ID" value="SDL02642.1"/>
    <property type="molecule type" value="Genomic_DNA"/>
</dbReference>
<organism evidence="1 2">
    <name type="scientific">Lacicoccus qingdaonensis</name>
    <dbReference type="NCBI Taxonomy" id="576118"/>
    <lineage>
        <taxon>Bacteria</taxon>
        <taxon>Bacillati</taxon>
        <taxon>Bacillota</taxon>
        <taxon>Bacilli</taxon>
        <taxon>Bacillales</taxon>
        <taxon>Salinicoccaceae</taxon>
        <taxon>Lacicoccus</taxon>
    </lineage>
</organism>
<name>A0A1G9GPW7_9BACL</name>
<protein>
    <submittedName>
        <fullName evidence="1">Predicted thiol-disulfide oxidoreductase YuxK, DCC family</fullName>
    </submittedName>
</protein>
<dbReference type="Pfam" id="PF04134">
    <property type="entry name" value="DCC1-like"/>
    <property type="match status" value="1"/>
</dbReference>
<dbReference type="Proteomes" id="UP000199008">
    <property type="component" value="Unassembled WGS sequence"/>
</dbReference>
<dbReference type="STRING" id="576118.SAMN05216216_11847"/>
<keyword evidence="2" id="KW-1185">Reference proteome</keyword>
<proteinExistence type="predicted"/>
<accession>A0A1G9GPW7</accession>
<dbReference type="GO" id="GO:0015035">
    <property type="term" value="F:protein-disulfide reductase activity"/>
    <property type="evidence" value="ECO:0007669"/>
    <property type="project" value="InterPro"/>
</dbReference>
<evidence type="ECO:0000313" key="1">
    <source>
        <dbReference type="EMBL" id="SDL02642.1"/>
    </source>
</evidence>